<dbReference type="Pfam" id="PF11385">
    <property type="entry name" value="DUF3189"/>
    <property type="match status" value="1"/>
</dbReference>
<dbReference type="InterPro" id="IPR021525">
    <property type="entry name" value="DUF3189"/>
</dbReference>
<accession>D5DFW5</accession>
<protein>
    <submittedName>
        <fullName evidence="1">Uncharacterized protein</fullName>
    </submittedName>
</protein>
<name>D5DFW5_PRIM3</name>
<sequence>MIYIYNCYGGTHSSALAAAYHLKKLPLDREPTDKEILNIDVFNKLTPKDMGKLIFHGYDEDKNEVYTLGRGSSKVVVPAMYDLADLLNKKGGLQTKILFSNTSPTVPLAMTLGGFFSRRLKINVIGVPLLIIGAKQAHKKIIRLVEQTKKSAKVTASKIEVLANNKHVLIIKKRPTKSVKFSGGEKTGL</sequence>
<evidence type="ECO:0000313" key="2">
    <source>
        <dbReference type="Proteomes" id="UP000002365"/>
    </source>
</evidence>
<dbReference type="Proteomes" id="UP000002365">
    <property type="component" value="Chromosome"/>
</dbReference>
<dbReference type="KEGG" id="bmd:BMD_2395"/>
<gene>
    <name evidence="1" type="ordered locus">BMD_2395</name>
</gene>
<proteinExistence type="predicted"/>
<evidence type="ECO:0000313" key="1">
    <source>
        <dbReference type="EMBL" id="ADF39242.1"/>
    </source>
</evidence>
<dbReference type="AlphaFoldDB" id="D5DFW5"/>
<dbReference type="EMBL" id="CP001982">
    <property type="protein sequence ID" value="ADF39242.1"/>
    <property type="molecule type" value="Genomic_DNA"/>
</dbReference>
<dbReference type="HOGENOM" id="CLU_134391_0_0_9"/>
<reference evidence="1 2" key="1">
    <citation type="journal article" date="2011" name="J. Bacteriol.">
        <title>Genome sequences of the biotechnologically important Bacillus megaterium strains QM B1551 and DSM319.</title>
        <authorList>
            <person name="Eppinger M."/>
            <person name="Bunk B."/>
            <person name="Johns M.A."/>
            <person name="Edirisinghe J.N."/>
            <person name="Kutumbaka K.K."/>
            <person name="Koenig S.S."/>
            <person name="Huot Creasy H."/>
            <person name="Rosovitz M.J."/>
            <person name="Riley D.R."/>
            <person name="Daugherty S."/>
            <person name="Martin M."/>
            <person name="Elbourne L.D."/>
            <person name="Paulsen I."/>
            <person name="Biedendieck R."/>
            <person name="Braun C."/>
            <person name="Grayburn S."/>
            <person name="Dhingra S."/>
            <person name="Lukyanchuk V."/>
            <person name="Ball B."/>
            <person name="Ul-Qamar R."/>
            <person name="Seibel J."/>
            <person name="Bremer E."/>
            <person name="Jahn D."/>
            <person name="Ravel J."/>
            <person name="Vary P.S."/>
        </authorList>
    </citation>
    <scope>NUCLEOTIDE SEQUENCE [LARGE SCALE GENOMIC DNA]</scope>
    <source>
        <strain evidence="2">DSM 319 / IMG 1521</strain>
    </source>
</reference>
<dbReference type="RefSeq" id="WP_013083233.1">
    <property type="nucleotide sequence ID" value="NC_014103.1"/>
</dbReference>
<organism evidence="1 2">
    <name type="scientific">Priestia megaterium (strain DSM 319 / IMG 1521)</name>
    <name type="common">Bacillus megaterium</name>
    <dbReference type="NCBI Taxonomy" id="592022"/>
    <lineage>
        <taxon>Bacteria</taxon>
        <taxon>Bacillati</taxon>
        <taxon>Bacillota</taxon>
        <taxon>Bacilli</taxon>
        <taxon>Bacillales</taxon>
        <taxon>Bacillaceae</taxon>
        <taxon>Priestia</taxon>
    </lineage>
</organism>